<feature type="coiled-coil region" evidence="1">
    <location>
        <begin position="2409"/>
        <end position="2556"/>
    </location>
</feature>
<evidence type="ECO:0000256" key="1">
    <source>
        <dbReference type="SAM" id="Coils"/>
    </source>
</evidence>
<proteinExistence type="predicted"/>
<dbReference type="Proteomes" id="UP001157418">
    <property type="component" value="Unassembled WGS sequence"/>
</dbReference>
<evidence type="ECO:0000313" key="3">
    <source>
        <dbReference type="EMBL" id="CAH1427362.1"/>
    </source>
</evidence>
<gene>
    <name evidence="3" type="ORF">LVIROSA_LOCUS14372</name>
</gene>
<organism evidence="3 4">
    <name type="scientific">Lactuca virosa</name>
    <dbReference type="NCBI Taxonomy" id="75947"/>
    <lineage>
        <taxon>Eukaryota</taxon>
        <taxon>Viridiplantae</taxon>
        <taxon>Streptophyta</taxon>
        <taxon>Embryophyta</taxon>
        <taxon>Tracheophyta</taxon>
        <taxon>Spermatophyta</taxon>
        <taxon>Magnoliopsida</taxon>
        <taxon>eudicotyledons</taxon>
        <taxon>Gunneridae</taxon>
        <taxon>Pentapetalae</taxon>
        <taxon>asterids</taxon>
        <taxon>campanulids</taxon>
        <taxon>Asterales</taxon>
        <taxon>Asteraceae</taxon>
        <taxon>Cichorioideae</taxon>
        <taxon>Cichorieae</taxon>
        <taxon>Lactucinae</taxon>
        <taxon>Lactuca</taxon>
    </lineage>
</organism>
<accession>A0AAU9MLC0</accession>
<feature type="coiled-coil region" evidence="1">
    <location>
        <begin position="1878"/>
        <end position="2051"/>
    </location>
</feature>
<feature type="coiled-coil region" evidence="1">
    <location>
        <begin position="1521"/>
        <end position="1572"/>
    </location>
</feature>
<name>A0AAU9MLC0_9ASTR</name>
<dbReference type="PANTHER" id="PTHR43939:SF50">
    <property type="entry name" value="NUCLEOPORIN"/>
    <property type="match status" value="1"/>
</dbReference>
<feature type="coiled-coil region" evidence="1">
    <location>
        <begin position="2108"/>
        <end position="2170"/>
    </location>
</feature>
<dbReference type="PANTHER" id="PTHR43939">
    <property type="entry name" value="COILED-COIL DOMAIN-CONTAINING PROTEIN 158"/>
    <property type="match status" value="1"/>
</dbReference>
<feature type="region of interest" description="Disordered" evidence="2">
    <location>
        <begin position="1"/>
        <end position="124"/>
    </location>
</feature>
<feature type="compositionally biased region" description="Polar residues" evidence="2">
    <location>
        <begin position="104"/>
        <end position="113"/>
    </location>
</feature>
<feature type="region of interest" description="Disordered" evidence="2">
    <location>
        <begin position="461"/>
        <end position="514"/>
    </location>
</feature>
<keyword evidence="4" id="KW-1185">Reference proteome</keyword>
<feature type="coiled-coil region" evidence="1">
    <location>
        <begin position="1754"/>
        <end position="1848"/>
    </location>
</feature>
<feature type="compositionally biased region" description="Polar residues" evidence="2">
    <location>
        <begin position="387"/>
        <end position="397"/>
    </location>
</feature>
<feature type="coiled-coil region" evidence="1">
    <location>
        <begin position="752"/>
        <end position="1085"/>
    </location>
</feature>
<protein>
    <submittedName>
        <fullName evidence="3">Uncharacterized protein</fullName>
    </submittedName>
</protein>
<comment type="caution">
    <text evidence="3">The sequence shown here is derived from an EMBL/GenBank/DDBJ whole genome shotgun (WGS) entry which is preliminary data.</text>
</comment>
<sequence>MDKNKNRTDLLAAGRKKLQQYRQKKDGKGSKSSGKANKSERDVVVGDSSSVAKSSPEQVSGTELVELSSQASTDTAVATNADVAAPDPSSTSVAPIEVSKVDDSVSTEGLQSSNRDDVIPTFSPPKIVNIEGKLESGLSVGLKGVLDDSFAHKAGEMIAAHGEDQVPDVGTLQEDNRTSLIDVEGDMNQVNSGDVEEDAKMESTSSAIEQTSEERDGFPAFVNADVNFASRLPPSSDYEPEIGDSGDTNADVHSASGLPSSSDQERLIGDSGDTNADEPTIGDSGDANADVHSASALPSSDHEPAIDDSGDTNADAQYASVLPSSSDHEPTIGDSGVSKADEHSLSGLLYSDHGPAIGDSGDTNADVHSASVLPPSSDRELTIGDSGVSNADEQSLSGLLYSDHGPAIGDSSETNADVHSVSGLPYSDRELTIGDSGVSNTDEHSLSGLLYSDHGPAIGDSGVTNADVHSVSGLPSSDHELTIGDSGVTNADVHSVSGLPSSDHEITIGDSGVSNADEHSLSGLLYSDQGPAVGDSSDSNADVHSVTVCDSGVSNADEHSLSGLLYSDQGPAIGDSSAFNADVHSVTVGDSGVSNADEHSLSGLLYSDHVPAIGDSSDSNADVHSVTVGDSGVSNADEHSLSGLLYSDHEVAIGDSGDTDADVHSASVLPPSSDQEVAIADSGDTNADVVVDIHMKSGSAEFPEKLKEQLYINNFEKELVHLQLCEERDVRKEFEQHHLQWENEKSSFITSIADLEGKNRTLSEEIAECRSELNTFANKMEELDMSVSFSKTELDWSSSRIQELETELSNVSSELVDSKSLVSDLQVKNETLNVNVASLTEEKDKLEKEKGDVILENEKLSKDLMECKSLLQSAHVEKVIVKETLALVMEEMKKLEEVKQNYVSEKDKLLNDWKKLEEVLASEREERSKNNEANDHFIQENNKVSMELLESKKLMESLESEIANLSENLDLVTKERTKLGEDLDHLRFEKEECLTELTSCKTLLKNLQVEYEESMNESRDSALRLEKLTEENVTLSSNLDMYKAKVTELDDWKMKSEERASHGKLEELTEALKEQNNSFEEIFLKNVILDEVMRQYVHTVESKKGDLVNLCEDLRQEVIFTKTQNSELTEKLHNSESRIHELQLQVDDMASFSNQLELLHRKLDASIEGISVIHSSEAIVGDNIFARVATSVDAAIEVIQDLQEKLEDSLKTRNSLSDSYKEMSEKIKDLEQTNELAAYVIHKVFDNLQKIVNGSTEESEDDTRNEQLDHLEISNYDVFIERLIMILRERAQLEAKNREYNLDLLRRIKDLEESNRKLNNPAKDLKLMELQTKVNQLTSSIIPYEIESSIYKESLRSAIEQIAVIQSETKIKETELHQSENRVSALREKLHIAVTKGKGLIQQRDTLKQNLTMKDAALQELETKLKSYSEAGERMEALESELSYIRNSATALRESFLLKDSVLQRIEEILEDLDLPEHFHDRDIIDKIDWLAKSVSHEPSQTGVIERAHSYPGSGPLEGWKEDLEPVSDELRRNYEDLQNKFYELAEQNEMLEQSLMERNNLVQRCEEVLEKTNMPLHLRSLEPEDKIDWLRVVLAEANDRCAHLEESLMERDSLVQRCEEVLEKTNMPPHLQSSELEHKIDWLRVVHSEANDLCALLEESLMERNSLVQRCEEVLEKTNMPPHLQSSELEHKIDWLRVVYSEANDRCALLEQSLMERNSLVQRCEEILEKTNMPPHLRSLEPEHKIDWLRVVLSEANDRCALLQQDLEKVRGSLSADLEESNRRLLDVEANLKSITDERDQILARFEAQSQDYNKIFEEVSSYEIENVKLKNEIDALQLKLDEKHVDEEQIHHVHGEIKRLQDLVKNMLQDPEMEDFDSSMNDIQCLEGLLRKLEEKDPKYPSGERNIEQLEVLERKLEEVEGELMQVKDERDKHMEKSQSLVNEVEALEVKNQELQKLLVQEEQKTGVVREKLNVAVRKGKSLVQQRDTMKQNINELTAEVARLTSEIKVRENTLSDNQEKMKESFKTINELTAEVARLTSEIKVRENTLLGHQEKMKDLFTLQELVENKDSEIRFLKNHVEEILSALGKIDVGVELKNNDPIEKLEQIEKKCRDLHDGILSAEQDSRKSKRAAELLLEELNEVQERNEDLVDEIAKLSREKDSAEAAMRDSLSHFEQLSALHLEERSSQFEELMNLKSDFEQLKPELRNIYNLVNDVLPKDLDHLYNLESSVKSLLESSDASKTSFRKDSKDNLFLDTKREEEHSDDEIVDLWRFVGTHMEDLISNISLFEEKLEAHSKSLHKEAIVLSETVSTLHKEMTSSKSSLESINKQKEKENLALCKHISMLYEACKNSVFEMEKVKGQMVSDDESLLFIEGDTLSVSEEQIMNMVNRLLSHVKDFHSFQTENMEVNLKEMKERISSLQKELTEKDVQKDRICVDLVNQIKRAEASAMNNLQQLESSKTQVNDLKGQLEAVNVECKALQQRVKEVEEGQEEKIKSLTHALTSKEQEAEALLQALDEEEAQMEDLTNKITELEKLMKQKDHDLENTEAARGKALKKLSITVNKFDELHHLSETLVSEIDNLQSQLQERDSEISFLRDEITRCTSDSLQALESDKKGLDSIQDILTWLQTQDLHLDDNNGESNQVHEYKETLKNQIATIVSELKELRQVAQSKDELLHIERSKREILESSMREQESRLSLHQDNDESARGATSMTSEIVEVEPVINTWQPKGTTSQVRSLRKVNNDQLAISIDDVDSDEKDKLEDEDDDKSHGFKSLTTSKLVPKFTRPVTNFIDGLWVSCDRALQRQPFECFSILDERKEP</sequence>
<evidence type="ECO:0000313" key="4">
    <source>
        <dbReference type="Proteomes" id="UP001157418"/>
    </source>
</evidence>
<feature type="coiled-coil region" evidence="1">
    <location>
        <begin position="1404"/>
        <end position="1441"/>
    </location>
</feature>
<feature type="region of interest" description="Disordered" evidence="2">
    <location>
        <begin position="2694"/>
        <end position="2719"/>
    </location>
</feature>
<keyword evidence="1" id="KW-0175">Coiled coil</keyword>
<feature type="compositionally biased region" description="Polar residues" evidence="2">
    <location>
        <begin position="47"/>
        <end position="61"/>
    </location>
</feature>
<feature type="compositionally biased region" description="Low complexity" evidence="2">
    <location>
        <begin position="71"/>
        <end position="88"/>
    </location>
</feature>
<evidence type="ECO:0000256" key="2">
    <source>
        <dbReference type="SAM" id="MobiDB-lite"/>
    </source>
</evidence>
<feature type="compositionally biased region" description="Basic and acidic residues" evidence="2">
    <location>
        <begin position="2694"/>
        <end position="2714"/>
    </location>
</feature>
<feature type="coiled-coil region" evidence="1">
    <location>
        <begin position="1111"/>
        <end position="1145"/>
    </location>
</feature>
<dbReference type="EMBL" id="CAKMRJ010002223">
    <property type="protein sequence ID" value="CAH1427362.1"/>
    <property type="molecule type" value="Genomic_DNA"/>
</dbReference>
<feature type="region of interest" description="Disordered" evidence="2">
    <location>
        <begin position="179"/>
        <end position="440"/>
    </location>
</feature>
<reference evidence="3 4" key="1">
    <citation type="submission" date="2022-01" db="EMBL/GenBank/DDBJ databases">
        <authorList>
            <person name="Xiong W."/>
            <person name="Schranz E."/>
        </authorList>
    </citation>
    <scope>NUCLEOTIDE SEQUENCE [LARGE SCALE GENOMIC DNA]</scope>
</reference>
<feature type="coiled-coil region" evidence="1">
    <location>
        <begin position="1192"/>
        <end position="1233"/>
    </location>
</feature>